<dbReference type="GO" id="GO:0045547">
    <property type="term" value="F:ditrans,polycis-polyprenyl diphosphate synthase [(2E,6E)-farnesyl diphosphate specific] activity"/>
    <property type="evidence" value="ECO:0007669"/>
    <property type="project" value="UniProtKB-EC"/>
</dbReference>
<dbReference type="PANTHER" id="PTHR10291">
    <property type="entry name" value="DEHYDRODOLICHYL DIPHOSPHATE SYNTHASE FAMILY MEMBER"/>
    <property type="match status" value="1"/>
</dbReference>
<evidence type="ECO:0000256" key="4">
    <source>
        <dbReference type="ARBA" id="ARBA00047353"/>
    </source>
</evidence>
<keyword evidence="3" id="KW-0808">Transferase</keyword>
<feature type="compositionally biased region" description="Basic and acidic residues" evidence="5">
    <location>
        <begin position="380"/>
        <end position="397"/>
    </location>
</feature>
<dbReference type="HAMAP" id="MF_01139">
    <property type="entry name" value="ISPT"/>
    <property type="match status" value="1"/>
</dbReference>
<feature type="region of interest" description="Disordered" evidence="5">
    <location>
        <begin position="380"/>
        <end position="420"/>
    </location>
</feature>
<dbReference type="NCBIfam" id="TIGR00055">
    <property type="entry name" value="uppS"/>
    <property type="match status" value="1"/>
</dbReference>
<dbReference type="Gene3D" id="3.40.1180.10">
    <property type="entry name" value="Decaprenyl diphosphate synthase-like"/>
    <property type="match status" value="1"/>
</dbReference>
<evidence type="ECO:0000256" key="2">
    <source>
        <dbReference type="ARBA" id="ARBA00012596"/>
    </source>
</evidence>
<accession>A0A226EV57</accession>
<dbReference type="EC" id="2.5.1.87" evidence="2"/>
<name>A0A226EV57_FOLCA</name>
<dbReference type="PANTHER" id="PTHR10291:SF43">
    <property type="entry name" value="DEHYDRODOLICHYL DIPHOSPHATE SYNTHASE COMPLEX SUBUNIT DHDDS"/>
    <property type="match status" value="1"/>
</dbReference>
<dbReference type="CDD" id="cd00475">
    <property type="entry name" value="Cis_IPPS"/>
    <property type="match status" value="1"/>
</dbReference>
<dbReference type="SUPFAM" id="SSF64005">
    <property type="entry name" value="Undecaprenyl diphosphate synthase"/>
    <property type="match status" value="1"/>
</dbReference>
<gene>
    <name evidence="6" type="ORF">Fcan01_04707</name>
</gene>
<dbReference type="AlphaFoldDB" id="A0A226EV57"/>
<comment type="caution">
    <text evidence="6">The sequence shown here is derived from an EMBL/GenBank/DDBJ whole genome shotgun (WGS) entry which is preliminary data.</text>
</comment>
<comment type="catalytic activity">
    <reaction evidence="4">
        <text>n isopentenyl diphosphate + (2E,6E)-farnesyl diphosphate = a di-trans,poly-cis-polyprenyl diphosphate + n diphosphate</text>
        <dbReference type="Rhea" id="RHEA:53008"/>
        <dbReference type="Rhea" id="RHEA-COMP:19494"/>
        <dbReference type="ChEBI" id="CHEBI:33019"/>
        <dbReference type="ChEBI" id="CHEBI:128769"/>
        <dbReference type="ChEBI" id="CHEBI:136960"/>
        <dbReference type="ChEBI" id="CHEBI:175763"/>
        <dbReference type="EC" id="2.5.1.87"/>
    </reaction>
</comment>
<evidence type="ECO:0000256" key="1">
    <source>
        <dbReference type="ARBA" id="ARBA00005432"/>
    </source>
</evidence>
<sequence>MPPKELSCLETLGISIAKIGRIPEHIAIIMDGNRRYAKNQGLTVAQGHEAGSYILKNLSIWGKALGCKEFTVYAFSNENFKRTKAEVDDLMDLFMNECANLLHEVDAGINKNTCIQIVGNWENLPAKLRHRMANLMHKTRHLKPFLLKLAIAYTGREGILRSLNALPLNKDPDEKTHLHSEQCNEYLIHQSQYLVDMRPIDMLIRTGGDCRLSDFMLWESSQSYIHFINETWPEFTLWKLIHAILMYQVHARKFPNLIPPRLNTEEKPNNILEKSRNERWNRIKRLAERDTPVGKIQTVIHTPNKFLQAGKNLQFSYRSQTRQSASIIWEEFTKEKEVKYKDKIEMVVVLDQVKGVLNNAAQAVVKEGKNIVQMVKDVGKGEGKEVKQDVEDSKDPPEESAPVFEKVTKREEDTMTSPLT</sequence>
<evidence type="ECO:0000256" key="5">
    <source>
        <dbReference type="SAM" id="MobiDB-lite"/>
    </source>
</evidence>
<dbReference type="Pfam" id="PF01255">
    <property type="entry name" value="Prenyltransf"/>
    <property type="match status" value="1"/>
</dbReference>
<reference evidence="6 7" key="1">
    <citation type="submission" date="2015-12" db="EMBL/GenBank/DDBJ databases">
        <title>The genome of Folsomia candida.</title>
        <authorList>
            <person name="Faddeeva A."/>
            <person name="Derks M.F."/>
            <person name="Anvar Y."/>
            <person name="Smit S."/>
            <person name="Van Straalen N."/>
            <person name="Roelofs D."/>
        </authorList>
    </citation>
    <scope>NUCLEOTIDE SEQUENCE [LARGE SCALE GENOMIC DNA]</scope>
    <source>
        <strain evidence="6 7">VU population</strain>
        <tissue evidence="6">Whole body</tissue>
    </source>
</reference>
<dbReference type="GO" id="GO:0016094">
    <property type="term" value="P:polyprenol biosynthetic process"/>
    <property type="evidence" value="ECO:0007669"/>
    <property type="project" value="TreeGrafter"/>
</dbReference>
<dbReference type="PROSITE" id="PS01066">
    <property type="entry name" value="UPP_SYNTHASE"/>
    <property type="match status" value="1"/>
</dbReference>
<dbReference type="OrthoDB" id="4173905at2759"/>
<keyword evidence="7" id="KW-1185">Reference proteome</keyword>
<dbReference type="Proteomes" id="UP000198287">
    <property type="component" value="Unassembled WGS sequence"/>
</dbReference>
<comment type="similarity">
    <text evidence="1">Belongs to the UPP synthase family.</text>
</comment>
<proteinExistence type="inferred from homology"/>
<dbReference type="GO" id="GO:0005783">
    <property type="term" value="C:endoplasmic reticulum"/>
    <property type="evidence" value="ECO:0007669"/>
    <property type="project" value="TreeGrafter"/>
</dbReference>
<evidence type="ECO:0000313" key="7">
    <source>
        <dbReference type="Proteomes" id="UP000198287"/>
    </source>
</evidence>
<evidence type="ECO:0000313" key="6">
    <source>
        <dbReference type="EMBL" id="OXA60701.1"/>
    </source>
</evidence>
<evidence type="ECO:0000256" key="3">
    <source>
        <dbReference type="ARBA" id="ARBA00022679"/>
    </source>
</evidence>
<organism evidence="6 7">
    <name type="scientific">Folsomia candida</name>
    <name type="common">Springtail</name>
    <dbReference type="NCBI Taxonomy" id="158441"/>
    <lineage>
        <taxon>Eukaryota</taxon>
        <taxon>Metazoa</taxon>
        <taxon>Ecdysozoa</taxon>
        <taxon>Arthropoda</taxon>
        <taxon>Hexapoda</taxon>
        <taxon>Collembola</taxon>
        <taxon>Entomobryomorpha</taxon>
        <taxon>Isotomoidea</taxon>
        <taxon>Isotomidae</taxon>
        <taxon>Proisotominae</taxon>
        <taxon>Folsomia</taxon>
    </lineage>
</organism>
<dbReference type="InterPro" id="IPR001441">
    <property type="entry name" value="UPP_synth-like"/>
</dbReference>
<protein>
    <recommendedName>
        <fullName evidence="2">ditrans,polycis-polyprenyl diphosphate synthase [(2E,6E)-farnesyldiphosphate specific]</fullName>
        <ecNumber evidence="2">2.5.1.87</ecNumber>
    </recommendedName>
</protein>
<dbReference type="InterPro" id="IPR018520">
    <property type="entry name" value="UPP_synth-like_CS"/>
</dbReference>
<dbReference type="EMBL" id="LNIX01000002">
    <property type="protein sequence ID" value="OXA60701.1"/>
    <property type="molecule type" value="Genomic_DNA"/>
</dbReference>
<dbReference type="InterPro" id="IPR036424">
    <property type="entry name" value="UPP_synth-like_sf"/>
</dbReference>
<dbReference type="STRING" id="158441.A0A226EV57"/>